<keyword evidence="4 5" id="KW-0472">Membrane</keyword>
<dbReference type="RefSeq" id="WP_186996928.1">
    <property type="nucleotide sequence ID" value="NZ_JACOQK010000001.1"/>
</dbReference>
<name>A0ABR7IT98_9CLOT</name>
<comment type="subcellular location">
    <subcellularLocation>
        <location evidence="1">Endomembrane system</location>
        <topology evidence="1">Multi-pass membrane protein</topology>
    </subcellularLocation>
</comment>
<dbReference type="Proteomes" id="UP000649151">
    <property type="component" value="Unassembled WGS sequence"/>
</dbReference>
<evidence type="ECO:0000256" key="4">
    <source>
        <dbReference type="ARBA" id="ARBA00023136"/>
    </source>
</evidence>
<dbReference type="EMBL" id="JACOQK010000001">
    <property type="protein sequence ID" value="MBC5788363.1"/>
    <property type="molecule type" value="Genomic_DNA"/>
</dbReference>
<organism evidence="6 7">
    <name type="scientific">Clostridium facile</name>
    <dbReference type="NCBI Taxonomy" id="2763035"/>
    <lineage>
        <taxon>Bacteria</taxon>
        <taxon>Bacillati</taxon>
        <taxon>Bacillota</taxon>
        <taxon>Clostridia</taxon>
        <taxon>Eubacteriales</taxon>
        <taxon>Clostridiaceae</taxon>
        <taxon>Clostridium</taxon>
    </lineage>
</organism>
<reference evidence="6 7" key="1">
    <citation type="submission" date="2020-08" db="EMBL/GenBank/DDBJ databases">
        <title>Genome public.</title>
        <authorList>
            <person name="Liu C."/>
            <person name="Sun Q."/>
        </authorList>
    </citation>
    <scope>NUCLEOTIDE SEQUENCE [LARGE SCALE GENOMIC DNA]</scope>
    <source>
        <strain evidence="6 7">NSJ-27</strain>
    </source>
</reference>
<dbReference type="InterPro" id="IPR007318">
    <property type="entry name" value="Phopholipid_MeTrfase"/>
</dbReference>
<comment type="caution">
    <text evidence="6">The sequence shown here is derived from an EMBL/GenBank/DDBJ whole genome shotgun (WGS) entry which is preliminary data.</text>
</comment>
<evidence type="ECO:0000313" key="6">
    <source>
        <dbReference type="EMBL" id="MBC5788363.1"/>
    </source>
</evidence>
<protein>
    <submittedName>
        <fullName evidence="6">Isoprenylcysteine carboxylmethyltransferase family protein</fullName>
    </submittedName>
</protein>
<sequence>MNGFLLLVPFLLVRFILLTVLNKTALRRAAYFAPVQGKEKIAYLIYQVSMVGILLYPLFLTVKIDLSWQLFLGLFCYVLGLCLCAVTMVCFAFPSDTGLNKNGIYRFSRNPMYLAYFICFIGMAFLTRSLVLFGIVLFFQISAHWIILSEERWCIETFGTAYQEYMKKVRRYI</sequence>
<proteinExistence type="predicted"/>
<keyword evidence="7" id="KW-1185">Reference proteome</keyword>
<accession>A0ABR7IT98</accession>
<evidence type="ECO:0000256" key="2">
    <source>
        <dbReference type="ARBA" id="ARBA00022692"/>
    </source>
</evidence>
<feature type="transmembrane region" description="Helical" evidence="5">
    <location>
        <begin position="41"/>
        <end position="59"/>
    </location>
</feature>
<feature type="transmembrane region" description="Helical" evidence="5">
    <location>
        <begin position="114"/>
        <end position="139"/>
    </location>
</feature>
<keyword evidence="3 5" id="KW-1133">Transmembrane helix</keyword>
<keyword evidence="2 5" id="KW-0812">Transmembrane</keyword>
<evidence type="ECO:0000313" key="7">
    <source>
        <dbReference type="Proteomes" id="UP000649151"/>
    </source>
</evidence>
<gene>
    <name evidence="6" type="ORF">H8Z77_10145</name>
</gene>
<dbReference type="Pfam" id="PF04191">
    <property type="entry name" value="PEMT"/>
    <property type="match status" value="1"/>
</dbReference>
<feature type="transmembrane region" description="Helical" evidence="5">
    <location>
        <begin position="71"/>
        <end position="94"/>
    </location>
</feature>
<dbReference type="Gene3D" id="1.20.120.1630">
    <property type="match status" value="1"/>
</dbReference>
<evidence type="ECO:0000256" key="3">
    <source>
        <dbReference type="ARBA" id="ARBA00022989"/>
    </source>
</evidence>
<evidence type="ECO:0000256" key="1">
    <source>
        <dbReference type="ARBA" id="ARBA00004127"/>
    </source>
</evidence>
<evidence type="ECO:0000256" key="5">
    <source>
        <dbReference type="SAM" id="Phobius"/>
    </source>
</evidence>